<dbReference type="GO" id="GO:0003887">
    <property type="term" value="F:DNA-directed DNA polymerase activity"/>
    <property type="evidence" value="ECO:0007669"/>
    <property type="project" value="UniProtKB-KW"/>
</dbReference>
<dbReference type="InterPro" id="IPR027417">
    <property type="entry name" value="P-loop_NTPase"/>
</dbReference>
<comment type="caution">
    <text evidence="9">The sequence shown here is derived from an EMBL/GenBank/DDBJ whole genome shotgun (WGS) entry which is preliminary data.</text>
</comment>
<dbReference type="Pfam" id="PF09115">
    <property type="entry name" value="DNApol3-delta_C"/>
    <property type="match status" value="1"/>
</dbReference>
<dbReference type="Gene3D" id="3.40.50.300">
    <property type="entry name" value="P-loop containing nucleotide triphosphate hydrolases"/>
    <property type="match status" value="1"/>
</dbReference>
<dbReference type="EMBL" id="DVHM01000133">
    <property type="protein sequence ID" value="HIR71239.1"/>
    <property type="molecule type" value="Genomic_DNA"/>
</dbReference>
<evidence type="ECO:0000259" key="8">
    <source>
        <dbReference type="Pfam" id="PF09115"/>
    </source>
</evidence>
<feature type="domain" description="DNA polymerase III delta subunit C-terminal" evidence="8">
    <location>
        <begin position="206"/>
        <end position="299"/>
    </location>
</feature>
<evidence type="ECO:0000313" key="9">
    <source>
        <dbReference type="EMBL" id="HIR71239.1"/>
    </source>
</evidence>
<evidence type="ECO:0000256" key="4">
    <source>
        <dbReference type="ARBA" id="ARBA00022695"/>
    </source>
</evidence>
<dbReference type="GO" id="GO:0003677">
    <property type="term" value="F:DNA binding"/>
    <property type="evidence" value="ECO:0007669"/>
    <property type="project" value="InterPro"/>
</dbReference>
<evidence type="ECO:0000256" key="5">
    <source>
        <dbReference type="ARBA" id="ARBA00022705"/>
    </source>
</evidence>
<dbReference type="Proteomes" id="UP000823912">
    <property type="component" value="Unassembled WGS sequence"/>
</dbReference>
<comment type="catalytic activity">
    <reaction evidence="7">
        <text>DNA(n) + a 2'-deoxyribonucleoside 5'-triphosphate = DNA(n+1) + diphosphate</text>
        <dbReference type="Rhea" id="RHEA:22508"/>
        <dbReference type="Rhea" id="RHEA-COMP:17339"/>
        <dbReference type="Rhea" id="RHEA-COMP:17340"/>
        <dbReference type="ChEBI" id="CHEBI:33019"/>
        <dbReference type="ChEBI" id="CHEBI:61560"/>
        <dbReference type="ChEBI" id="CHEBI:173112"/>
        <dbReference type="EC" id="2.7.7.7"/>
    </reaction>
</comment>
<dbReference type="InterPro" id="IPR050238">
    <property type="entry name" value="DNA_Rep/Repair_Clamp_Loader"/>
</dbReference>
<evidence type="ECO:0000256" key="3">
    <source>
        <dbReference type="ARBA" id="ARBA00022679"/>
    </source>
</evidence>
<evidence type="ECO:0000256" key="6">
    <source>
        <dbReference type="ARBA" id="ARBA00022932"/>
    </source>
</evidence>
<reference evidence="9" key="2">
    <citation type="journal article" date="2021" name="PeerJ">
        <title>Extensive microbial diversity within the chicken gut microbiome revealed by metagenomics and culture.</title>
        <authorList>
            <person name="Gilroy R."/>
            <person name="Ravi A."/>
            <person name="Getino M."/>
            <person name="Pursley I."/>
            <person name="Horton D.L."/>
            <person name="Alikhan N.F."/>
            <person name="Baker D."/>
            <person name="Gharbi K."/>
            <person name="Hall N."/>
            <person name="Watson M."/>
            <person name="Adriaenssens E.M."/>
            <person name="Foster-Nyarko E."/>
            <person name="Jarju S."/>
            <person name="Secka A."/>
            <person name="Antonio M."/>
            <person name="Oren A."/>
            <person name="Chaudhuri R.R."/>
            <person name="La Ragione R."/>
            <person name="Hildebrand F."/>
            <person name="Pallen M.J."/>
        </authorList>
    </citation>
    <scope>NUCLEOTIDE SEQUENCE</scope>
    <source>
        <strain evidence="9">ChiSjej5B23-6657</strain>
    </source>
</reference>
<gene>
    <name evidence="9" type="ORF">IAA55_08155</name>
</gene>
<evidence type="ECO:0000256" key="2">
    <source>
        <dbReference type="ARBA" id="ARBA00014363"/>
    </source>
</evidence>
<dbReference type="PANTHER" id="PTHR11669">
    <property type="entry name" value="REPLICATION FACTOR C / DNA POLYMERASE III GAMMA-TAU SUBUNIT"/>
    <property type="match status" value="1"/>
</dbReference>
<keyword evidence="4" id="KW-0548">Nucleotidyltransferase</keyword>
<proteinExistence type="predicted"/>
<keyword evidence="5" id="KW-0235">DNA replication</keyword>
<dbReference type="GO" id="GO:0006261">
    <property type="term" value="P:DNA-templated DNA replication"/>
    <property type="evidence" value="ECO:0007669"/>
    <property type="project" value="TreeGrafter"/>
</dbReference>
<dbReference type="PANTHER" id="PTHR11669:SF8">
    <property type="entry name" value="DNA POLYMERASE III SUBUNIT DELTA"/>
    <property type="match status" value="1"/>
</dbReference>
<sequence length="309" mass="34935">MDKISHAYIINGEKDSGKMMLAEAFAATLLCEQKGKDACMECRSCRQAAGRNNPDIIYITHEKPNVISVDDIRRQLNDSVVIRPYAAARKVYIVDEAEKMNPQAQNALLKTIEEPPSYVVILLLTTNADGFLPTILSRCVTLNVKPVSAGKIEKMLMERCHVVDYQAKMCAAFSQGNVGKAIRLASSEEFGQRKNAVVELLATLPQMGLAEIQNTVKDLDKEKREIEEYLDLITLWYRDVLLYKSAGPRSPLVFQDQLFRLKSQAVDLSYRKLERILEEIDTAKRRLRANVNFELTMELLFMTIKGDVA</sequence>
<reference evidence="9" key="1">
    <citation type="submission" date="2020-10" db="EMBL/GenBank/DDBJ databases">
        <authorList>
            <person name="Gilroy R."/>
        </authorList>
    </citation>
    <scope>NUCLEOTIDE SEQUENCE</scope>
    <source>
        <strain evidence="9">ChiSjej5B23-6657</strain>
    </source>
</reference>
<dbReference type="InterPro" id="IPR015199">
    <property type="entry name" value="DNA_pol_III_delta_C"/>
</dbReference>
<evidence type="ECO:0000313" key="10">
    <source>
        <dbReference type="Proteomes" id="UP000823912"/>
    </source>
</evidence>
<dbReference type="GO" id="GO:0009360">
    <property type="term" value="C:DNA polymerase III complex"/>
    <property type="evidence" value="ECO:0007669"/>
    <property type="project" value="InterPro"/>
</dbReference>
<keyword evidence="3" id="KW-0808">Transferase</keyword>
<name>A0A9D1JBP3_9FIRM</name>
<dbReference type="Pfam" id="PF13177">
    <property type="entry name" value="DNA_pol3_delta2"/>
    <property type="match status" value="1"/>
</dbReference>
<keyword evidence="6" id="KW-0239">DNA-directed DNA polymerase</keyword>
<evidence type="ECO:0000256" key="1">
    <source>
        <dbReference type="ARBA" id="ARBA00012417"/>
    </source>
</evidence>
<dbReference type="AlphaFoldDB" id="A0A9D1JBP3"/>
<dbReference type="SUPFAM" id="SSF52540">
    <property type="entry name" value="P-loop containing nucleoside triphosphate hydrolases"/>
    <property type="match status" value="1"/>
</dbReference>
<organism evidence="9 10">
    <name type="scientific">Candidatus Pullilachnospira gallistercoris</name>
    <dbReference type="NCBI Taxonomy" id="2840911"/>
    <lineage>
        <taxon>Bacteria</taxon>
        <taxon>Bacillati</taxon>
        <taxon>Bacillota</taxon>
        <taxon>Clostridia</taxon>
        <taxon>Lachnospirales</taxon>
        <taxon>Lachnospiraceae</taxon>
        <taxon>Lachnospiraceae incertae sedis</taxon>
        <taxon>Candidatus Pullilachnospira</taxon>
    </lineage>
</organism>
<accession>A0A9D1JBP3</accession>
<protein>
    <recommendedName>
        <fullName evidence="2">DNA polymerase III subunit delta'</fullName>
        <ecNumber evidence="1">2.7.7.7</ecNumber>
    </recommendedName>
</protein>
<evidence type="ECO:0000256" key="7">
    <source>
        <dbReference type="ARBA" id="ARBA00049244"/>
    </source>
</evidence>
<dbReference type="EC" id="2.7.7.7" evidence="1"/>